<dbReference type="AlphaFoldDB" id="A0AA46Z1S9"/>
<evidence type="ECO:0000313" key="2">
    <source>
        <dbReference type="Proteomes" id="UP001156216"/>
    </source>
</evidence>
<proteinExistence type="predicted"/>
<sequence length="139" mass="15420">MNKSDKKKIFPGGIDEQAILDIVASKGSMLSILSETPPQPERAEAIPPEPAVTGKQAFTDKECDAFIANFLNVPRSESTTTLHIDADIHRRISSLVWGIGSRKVTVAGVTNRILALFFEQNEKLVHYIIEKHCKSFKTK</sequence>
<protein>
    <submittedName>
        <fullName evidence="1">DUF3408 domain-containing protein</fullName>
    </submittedName>
</protein>
<dbReference type="RefSeq" id="WP_032850125.1">
    <property type="nucleotide sequence ID" value="NZ_CP083681.1"/>
</dbReference>
<reference evidence="1" key="1">
    <citation type="submission" date="2021-06" db="EMBL/GenBank/DDBJ databases">
        <title>Interrogation of the integrated mobile genetic elements in gut-associated Bacteroides with a consensus prediction approach.</title>
        <authorList>
            <person name="Campbell D.E."/>
            <person name="Leigh J.R."/>
            <person name="Kim T."/>
            <person name="England W."/>
            <person name="Whitaker R.J."/>
            <person name="Degnan P.H."/>
        </authorList>
    </citation>
    <scope>NUCLEOTIDE SEQUENCE</scope>
    <source>
        <strain evidence="1">VPI-BTDOT2</strain>
    </source>
</reference>
<gene>
    <name evidence="1" type="ORF">KQP59_00780</name>
</gene>
<name>A0AA46Z1S9_BACT4</name>
<accession>A0AA46Z1S9</accession>
<dbReference type="EMBL" id="CP083681">
    <property type="protein sequence ID" value="UYU71679.1"/>
    <property type="molecule type" value="Genomic_DNA"/>
</dbReference>
<evidence type="ECO:0000313" key="1">
    <source>
        <dbReference type="EMBL" id="UYU71679.1"/>
    </source>
</evidence>
<dbReference type="Proteomes" id="UP001156216">
    <property type="component" value="Chromosome"/>
</dbReference>
<organism evidence="1 2">
    <name type="scientific">Bacteroides thetaiotaomicron</name>
    <dbReference type="NCBI Taxonomy" id="818"/>
    <lineage>
        <taxon>Bacteria</taxon>
        <taxon>Pseudomonadati</taxon>
        <taxon>Bacteroidota</taxon>
        <taxon>Bacteroidia</taxon>
        <taxon>Bacteroidales</taxon>
        <taxon>Bacteroidaceae</taxon>
        <taxon>Bacteroides</taxon>
    </lineage>
</organism>